<dbReference type="AlphaFoldDB" id="A0A2N6PF00"/>
<evidence type="ECO:0000313" key="2">
    <source>
        <dbReference type="Proteomes" id="UP000235703"/>
    </source>
</evidence>
<organism evidence="1 2">
    <name type="scientific">Brevibacterium luteolum</name>
    <dbReference type="NCBI Taxonomy" id="199591"/>
    <lineage>
        <taxon>Bacteria</taxon>
        <taxon>Bacillati</taxon>
        <taxon>Actinomycetota</taxon>
        <taxon>Actinomycetes</taxon>
        <taxon>Micrococcales</taxon>
        <taxon>Brevibacteriaceae</taxon>
        <taxon>Brevibacterium</taxon>
    </lineage>
</organism>
<name>A0A2N6PF00_9MICO</name>
<comment type="caution">
    <text evidence="1">The sequence shown here is derived from an EMBL/GenBank/DDBJ whole genome shotgun (WGS) entry which is preliminary data.</text>
</comment>
<reference evidence="1 2" key="1">
    <citation type="submission" date="2017-09" db="EMBL/GenBank/DDBJ databases">
        <title>Bacterial strain isolated from the female urinary microbiota.</title>
        <authorList>
            <person name="Thomas-White K."/>
            <person name="Kumar N."/>
            <person name="Forster S."/>
            <person name="Putonti C."/>
            <person name="Lawley T."/>
            <person name="Wolfe A.J."/>
        </authorList>
    </citation>
    <scope>NUCLEOTIDE SEQUENCE [LARGE SCALE GENOMIC DNA]</scope>
    <source>
        <strain evidence="1 2">UMB0680</strain>
    </source>
</reference>
<accession>A0A2N6PF00</accession>
<protein>
    <submittedName>
        <fullName evidence="1">Uncharacterized protein</fullName>
    </submittedName>
</protein>
<proteinExistence type="predicted"/>
<keyword evidence="2" id="KW-1185">Reference proteome</keyword>
<dbReference type="EMBL" id="PNFZ01000008">
    <property type="protein sequence ID" value="PMB97263.1"/>
    <property type="molecule type" value="Genomic_DNA"/>
</dbReference>
<evidence type="ECO:0000313" key="1">
    <source>
        <dbReference type="EMBL" id="PMB97263.1"/>
    </source>
</evidence>
<dbReference type="Proteomes" id="UP000235703">
    <property type="component" value="Unassembled WGS sequence"/>
</dbReference>
<gene>
    <name evidence="1" type="ORF">CJ198_12005</name>
</gene>
<sequence length="269" mass="28541">MPAASPEAAGTDQLPFCENVMKISPLVSAATGSALLLAGCSGAAPEPEPESEEAVIDEYFTAFASSDPAEMENVADTAVEDSPAARYLAHQLNVARANNANGLDHRSSDVEVVDDAVSVCQHGECTDYADFTFEDGKLSDFSANGTSVGERLVMGDGEVVTSGDIAGFEVLSAAQSADDEQLLVVVMRFHSYDRSIEPVTSAVYRNPGGEQVDDGLNSVLPRRLLPDSHQLGFVGFPRSEIGGEIVVEFRTEDDQEPIRDSARVPVAQD</sequence>